<reference evidence="2 3" key="1">
    <citation type="submission" date="2016-02" db="EMBL/GenBank/DDBJ databases">
        <title>Complete genome sequence and transcriptome regulation of the pentose utilising yeast Sugiyamaella lignohabitans.</title>
        <authorList>
            <person name="Bellasio M."/>
            <person name="Peymann A."/>
            <person name="Valli M."/>
            <person name="Sipitzky M."/>
            <person name="Graf A."/>
            <person name="Sauer M."/>
            <person name="Marx H."/>
            <person name="Mattanovich D."/>
        </authorList>
    </citation>
    <scope>NUCLEOTIDE SEQUENCE [LARGE SCALE GENOMIC DNA]</scope>
    <source>
        <strain evidence="2 3">CBS 10342</strain>
    </source>
</reference>
<dbReference type="Proteomes" id="UP000189580">
    <property type="component" value="Chromosome a"/>
</dbReference>
<evidence type="ECO:0000313" key="2">
    <source>
        <dbReference type="EMBL" id="ANB12026.1"/>
    </source>
</evidence>
<dbReference type="KEGG" id="slb:AWJ20_259"/>
<gene>
    <name evidence="2" type="ORF">AWJ20_259</name>
</gene>
<dbReference type="Pfam" id="PF04199">
    <property type="entry name" value="Cyclase"/>
    <property type="match status" value="1"/>
</dbReference>
<dbReference type="SUPFAM" id="SSF102198">
    <property type="entry name" value="Putative cyclase"/>
    <property type="match status" value="1"/>
</dbReference>
<dbReference type="RefSeq" id="XP_018734503.1">
    <property type="nucleotide sequence ID" value="XM_018879540.1"/>
</dbReference>
<dbReference type="OrthoDB" id="5396at2759"/>
<dbReference type="AlphaFoldDB" id="A0A167CRM4"/>
<keyword evidence="3" id="KW-1185">Reference proteome</keyword>
<comment type="similarity">
    <text evidence="1">Belongs to the Cyclase 1 superfamily.</text>
</comment>
<dbReference type="GO" id="GO:0019441">
    <property type="term" value="P:L-tryptophan catabolic process to kynurenine"/>
    <property type="evidence" value="ECO:0007669"/>
    <property type="project" value="InterPro"/>
</dbReference>
<dbReference type="EMBL" id="CP014501">
    <property type="protein sequence ID" value="ANB12026.1"/>
    <property type="molecule type" value="Genomic_DNA"/>
</dbReference>
<dbReference type="InterPro" id="IPR037175">
    <property type="entry name" value="KFase_sf"/>
</dbReference>
<dbReference type="GO" id="GO:0004061">
    <property type="term" value="F:arylformamidase activity"/>
    <property type="evidence" value="ECO:0007669"/>
    <property type="project" value="InterPro"/>
</dbReference>
<organism evidence="2 3">
    <name type="scientific">Sugiyamaella lignohabitans</name>
    <dbReference type="NCBI Taxonomy" id="796027"/>
    <lineage>
        <taxon>Eukaryota</taxon>
        <taxon>Fungi</taxon>
        <taxon>Dikarya</taxon>
        <taxon>Ascomycota</taxon>
        <taxon>Saccharomycotina</taxon>
        <taxon>Dipodascomycetes</taxon>
        <taxon>Dipodascales</taxon>
        <taxon>Trichomonascaceae</taxon>
        <taxon>Sugiyamaella</taxon>
    </lineage>
</organism>
<dbReference type="InterPro" id="IPR007325">
    <property type="entry name" value="KFase/CYL"/>
</dbReference>
<dbReference type="GeneID" id="30034517"/>
<dbReference type="PANTHER" id="PTHR34861">
    <property type="match status" value="1"/>
</dbReference>
<dbReference type="Gene3D" id="3.50.30.50">
    <property type="entry name" value="Putative cyclase"/>
    <property type="match status" value="1"/>
</dbReference>
<evidence type="ECO:0000256" key="1">
    <source>
        <dbReference type="ARBA" id="ARBA00007865"/>
    </source>
</evidence>
<evidence type="ECO:0000313" key="3">
    <source>
        <dbReference type="Proteomes" id="UP000189580"/>
    </source>
</evidence>
<proteinExistence type="inferred from homology"/>
<sequence length="336" mass="37760">MGQVKTLEDLPSYNQLPNKQRFWEWGPPGSHEEGLGKQNLLTPEHVAKSAKSEIKTGDRIGLGWEMHKLEYPAFGRKHFDLKIDARSEFSLDDIYEFNPQQSSQWDGFRHYQQPVAFSGADEDKQKGKVDGLWFGGASRSEITEKGSTRIGVHHWAQQGIVGRGVLIDYATYAEEKGIKYSCFEPNIITHADLQGAIKRFNVDIQPADIVFIRIGLPREWDKYSDEEKKAIQERPPEFMGLEPSQDNLSWIWDNHFPAVASDAIALEVLPKGGYPNGLPMHQHLLAGWGVTIGEIFNLEPLAELCKKLNRYSFFVASVPLNAVGAVSTPPNAVAIF</sequence>
<dbReference type="PANTHER" id="PTHR34861:SF11">
    <property type="entry name" value="CYCLASE"/>
    <property type="match status" value="1"/>
</dbReference>
<name>A0A167CRM4_9ASCO</name>
<accession>A0A167CRM4</accession>
<protein>
    <submittedName>
        <fullName evidence="2">Pc12g14970</fullName>
    </submittedName>
</protein>